<dbReference type="Proteomes" id="UP000436483">
    <property type="component" value="Unassembled WGS sequence"/>
</dbReference>
<evidence type="ECO:0000313" key="1">
    <source>
        <dbReference type="EMBL" id="MXQ14874.1"/>
    </source>
</evidence>
<name>A0A7X3MX88_9HYPH</name>
<protein>
    <submittedName>
        <fullName evidence="1">Uncharacterized protein</fullName>
    </submittedName>
</protein>
<dbReference type="EMBL" id="WURB01000056">
    <property type="protein sequence ID" value="MXQ14874.1"/>
    <property type="molecule type" value="Genomic_DNA"/>
</dbReference>
<dbReference type="AlphaFoldDB" id="A0A7X3MX88"/>
<organism evidence="1 2">
    <name type="scientific">Microvirga makkahensis</name>
    <dbReference type="NCBI Taxonomy" id="1128670"/>
    <lineage>
        <taxon>Bacteria</taxon>
        <taxon>Pseudomonadati</taxon>
        <taxon>Pseudomonadota</taxon>
        <taxon>Alphaproteobacteria</taxon>
        <taxon>Hyphomicrobiales</taxon>
        <taxon>Methylobacteriaceae</taxon>
        <taxon>Microvirga</taxon>
    </lineage>
</organism>
<accession>A0A7X3MX88</accession>
<keyword evidence="2" id="KW-1185">Reference proteome</keyword>
<dbReference type="RefSeq" id="WP_160888578.1">
    <property type="nucleotide sequence ID" value="NZ_WURB01000056.1"/>
</dbReference>
<comment type="caution">
    <text evidence="1">The sequence shown here is derived from an EMBL/GenBank/DDBJ whole genome shotgun (WGS) entry which is preliminary data.</text>
</comment>
<evidence type="ECO:0000313" key="2">
    <source>
        <dbReference type="Proteomes" id="UP000436483"/>
    </source>
</evidence>
<sequence>MAVSYLELSFADAVRRQVGFQKQFEGMSEQGEAGMREFGFAVLGQPFKGQEVLFATDEKICGE</sequence>
<proteinExistence type="predicted"/>
<gene>
    <name evidence="1" type="ORF">GR328_26225</name>
</gene>
<reference evidence="1 2" key="2">
    <citation type="submission" date="2020-01" db="EMBL/GenBank/DDBJ databases">
        <title>Microvirga sp. nov., an arsenate reduction bacterium isolated from Tibet hotspring sediments.</title>
        <authorList>
            <person name="Xian W.-D."/>
            <person name="Li W.-J."/>
        </authorList>
    </citation>
    <scope>NUCLEOTIDE SEQUENCE [LARGE SCALE GENOMIC DNA]</scope>
    <source>
        <strain evidence="1 2">KCTC 23863</strain>
    </source>
</reference>
<reference evidence="1 2" key="1">
    <citation type="submission" date="2019-12" db="EMBL/GenBank/DDBJ databases">
        <authorList>
            <person name="Yuan C.-G."/>
        </authorList>
    </citation>
    <scope>NUCLEOTIDE SEQUENCE [LARGE SCALE GENOMIC DNA]</scope>
    <source>
        <strain evidence="1 2">KCTC 23863</strain>
    </source>
</reference>